<dbReference type="Proteomes" id="UP000064967">
    <property type="component" value="Chromosome"/>
</dbReference>
<protein>
    <submittedName>
        <fullName evidence="1">Uncharacterized protein</fullName>
    </submittedName>
</protein>
<name>A0A0K1PW61_9BACT</name>
<keyword evidence="2" id="KW-1185">Reference proteome</keyword>
<dbReference type="AlphaFoldDB" id="A0A0K1PW61"/>
<sequence length="41" mass="4656">MSPEYDRGWSSTVEREMKAAALRKRSPRRVTFGVPRTMTGG</sequence>
<dbReference type="KEGG" id="llu:AKJ09_04043"/>
<reference evidence="1 2" key="1">
    <citation type="submission" date="2015-08" db="EMBL/GenBank/DDBJ databases">
        <authorList>
            <person name="Babu N.S."/>
            <person name="Beckwith C.J."/>
            <person name="Beseler K.G."/>
            <person name="Brison A."/>
            <person name="Carone J.V."/>
            <person name="Caskin T.P."/>
            <person name="Diamond M."/>
            <person name="Durham M.E."/>
            <person name="Foxe J.M."/>
            <person name="Go M."/>
            <person name="Henderson B.A."/>
            <person name="Jones I.B."/>
            <person name="McGettigan J.A."/>
            <person name="Micheletti S.J."/>
            <person name="Nasrallah M.E."/>
            <person name="Ortiz D."/>
            <person name="Piller C.R."/>
            <person name="Privatt S.R."/>
            <person name="Schneider S.L."/>
            <person name="Sharp S."/>
            <person name="Smith T.C."/>
            <person name="Stanton J.D."/>
            <person name="Ullery H.E."/>
            <person name="Wilson R.J."/>
            <person name="Serrano M.G."/>
            <person name="Buck G."/>
            <person name="Lee V."/>
            <person name="Wang Y."/>
            <person name="Carvalho R."/>
            <person name="Voegtly L."/>
            <person name="Shi R."/>
            <person name="Duckworth R."/>
            <person name="Johnson A."/>
            <person name="Loviza R."/>
            <person name="Walstead R."/>
            <person name="Shah Z."/>
            <person name="Kiflezghi M."/>
            <person name="Wade K."/>
            <person name="Ball S.L."/>
            <person name="Bradley K.W."/>
            <person name="Asai D.J."/>
            <person name="Bowman C.A."/>
            <person name="Russell D.A."/>
            <person name="Pope W.H."/>
            <person name="Jacobs-Sera D."/>
            <person name="Hendrix R.W."/>
            <person name="Hatfull G.F."/>
        </authorList>
    </citation>
    <scope>NUCLEOTIDE SEQUENCE [LARGE SCALE GENOMIC DNA]</scope>
    <source>
        <strain evidence="1 2">DSM 27648</strain>
    </source>
</reference>
<accession>A0A0K1PW61</accession>
<evidence type="ECO:0000313" key="1">
    <source>
        <dbReference type="EMBL" id="AKU97379.1"/>
    </source>
</evidence>
<dbReference type="EMBL" id="CP012333">
    <property type="protein sequence ID" value="AKU97379.1"/>
    <property type="molecule type" value="Genomic_DNA"/>
</dbReference>
<evidence type="ECO:0000313" key="2">
    <source>
        <dbReference type="Proteomes" id="UP000064967"/>
    </source>
</evidence>
<organism evidence="1 2">
    <name type="scientific">Labilithrix luteola</name>
    <dbReference type="NCBI Taxonomy" id="1391654"/>
    <lineage>
        <taxon>Bacteria</taxon>
        <taxon>Pseudomonadati</taxon>
        <taxon>Myxococcota</taxon>
        <taxon>Polyangia</taxon>
        <taxon>Polyangiales</taxon>
        <taxon>Labilitrichaceae</taxon>
        <taxon>Labilithrix</taxon>
    </lineage>
</organism>
<proteinExistence type="predicted"/>
<gene>
    <name evidence="1" type="ORF">AKJ09_04043</name>
</gene>